<evidence type="ECO:0000313" key="2">
    <source>
        <dbReference type="EMBL" id="CAA7054921.1"/>
    </source>
</evidence>
<dbReference type="OrthoDB" id="1112391at2759"/>
<comment type="caution">
    <text evidence="2">The sequence shown here is derived from an EMBL/GenBank/DDBJ whole genome shotgun (WGS) entry which is preliminary data.</text>
</comment>
<dbReference type="CDD" id="cd01650">
    <property type="entry name" value="RT_nLTR_like"/>
    <property type="match status" value="1"/>
</dbReference>
<feature type="domain" description="Reverse transcriptase" evidence="1">
    <location>
        <begin position="124"/>
        <end position="327"/>
    </location>
</feature>
<evidence type="ECO:0000313" key="3">
    <source>
        <dbReference type="Proteomes" id="UP000467841"/>
    </source>
</evidence>
<dbReference type="PANTHER" id="PTHR33116:SF86">
    <property type="entry name" value="REVERSE TRANSCRIPTASE DOMAIN-CONTAINING PROTEIN"/>
    <property type="match status" value="1"/>
</dbReference>
<name>A0A6D2L4Q6_9BRAS</name>
<proteinExistence type="predicted"/>
<dbReference type="PANTHER" id="PTHR33116">
    <property type="entry name" value="REVERSE TRANSCRIPTASE ZINC-BINDING DOMAIN-CONTAINING PROTEIN-RELATED-RELATED"/>
    <property type="match status" value="1"/>
</dbReference>
<gene>
    <name evidence="2" type="ORF">MERR_LOCUS42157</name>
</gene>
<dbReference type="Pfam" id="PF00078">
    <property type="entry name" value="RVT_1"/>
    <property type="match status" value="1"/>
</dbReference>
<dbReference type="EMBL" id="CACVBM020001595">
    <property type="protein sequence ID" value="CAA7054921.1"/>
    <property type="molecule type" value="Genomic_DNA"/>
</dbReference>
<organism evidence="2 3">
    <name type="scientific">Microthlaspi erraticum</name>
    <dbReference type="NCBI Taxonomy" id="1685480"/>
    <lineage>
        <taxon>Eukaryota</taxon>
        <taxon>Viridiplantae</taxon>
        <taxon>Streptophyta</taxon>
        <taxon>Embryophyta</taxon>
        <taxon>Tracheophyta</taxon>
        <taxon>Spermatophyta</taxon>
        <taxon>Magnoliopsida</taxon>
        <taxon>eudicotyledons</taxon>
        <taxon>Gunneridae</taxon>
        <taxon>Pentapetalae</taxon>
        <taxon>rosids</taxon>
        <taxon>malvids</taxon>
        <taxon>Brassicales</taxon>
        <taxon>Brassicaceae</taxon>
        <taxon>Coluteocarpeae</taxon>
        <taxon>Microthlaspi</taxon>
    </lineage>
</organism>
<dbReference type="InterPro" id="IPR000477">
    <property type="entry name" value="RT_dom"/>
</dbReference>
<keyword evidence="3" id="KW-1185">Reference proteome</keyword>
<sequence>MWLRDGDLNTKFFHVSTKQRRAVNRIVGLHNEANVWVAGEKEVEKIAVSYFDKLFTSDSPVDFTGVLEHLSERVTPLENNVLTRQATETEVREALFMMHPEKAPGPDGMTTLFFQRSWHIVKEEVLCQRLKVLLPRLISETQSAFVPGRLISDNILIAQEMFHGLRTNKSCKGKFMAVKTDMSKAYDRVEWKFIEALMRKMGFAEHWILLMMRCITSVQYKVLLNGQPKGRIIPQRELRQGDPLSPYLFILCTEVLKANLNKAEDMKRITGLKMARASPAVSHILFADDSLFFCRASAEESQVLIQILKEYETTSGQQINMGKSSVQFGHTVDLDVRREIHQNMGITTVEGVGSYLGIPDSLGGAKTKIFSFLVERQNQRINGWNSKWLSKGGKKVLIKSVASAMPTHVMSCFRLPKGITNKLSGAVSNFWWSNSGQSRGIHWLAWSKLCRQKKDGDLGFRVIEDFNTALLAKQLWRLMDYPESLFARVFKGRYYRNSTPLDNIRSYSPSYGWQSIVSARPLNQPMESGREGCDTRGLQAQAPTTVPNRSLFSNMAYLFWELPNDDRMRMYPWLIWYIWKARNDKVLGNVDWDPNDIITKATAESLTWAKAQEKQETEIHDYRLQWKPFYRVTGVKWMEHGRRQIVGLAWDGITSIQIHRMVSKPEEWPAFAILLEKVDKCKMGFTSFSIVHIPRMNNTKADKLARSARALPTDVYYVNSVSPAWIPELL</sequence>
<evidence type="ECO:0000259" key="1">
    <source>
        <dbReference type="Pfam" id="PF00078"/>
    </source>
</evidence>
<protein>
    <recommendedName>
        <fullName evidence="1">Reverse transcriptase domain-containing protein</fullName>
    </recommendedName>
</protein>
<dbReference type="AlphaFoldDB" id="A0A6D2L4Q6"/>
<accession>A0A6D2L4Q6</accession>
<reference evidence="2" key="1">
    <citation type="submission" date="2020-01" db="EMBL/GenBank/DDBJ databases">
        <authorList>
            <person name="Mishra B."/>
        </authorList>
    </citation>
    <scope>NUCLEOTIDE SEQUENCE [LARGE SCALE GENOMIC DNA]</scope>
</reference>
<dbReference type="Proteomes" id="UP000467841">
    <property type="component" value="Unassembled WGS sequence"/>
</dbReference>